<keyword evidence="7 11" id="KW-0805">Transcription regulation</keyword>
<keyword evidence="10 11" id="KW-0804">Transcription</keyword>
<keyword evidence="9 11" id="KW-1015">Disulfide bond</keyword>
<dbReference type="InterPro" id="IPR034768">
    <property type="entry name" value="4FE4S_WBL"/>
</dbReference>
<evidence type="ECO:0000256" key="11">
    <source>
        <dbReference type="HAMAP-Rule" id="MF_01479"/>
    </source>
</evidence>
<keyword evidence="11" id="KW-0963">Cytoplasm</keyword>
<gene>
    <name evidence="11" type="primary">whiB</name>
    <name evidence="14" type="ORF">CBI38_23380</name>
</gene>
<evidence type="ECO:0000256" key="2">
    <source>
        <dbReference type="ARBA" id="ARBA00006597"/>
    </source>
</evidence>
<dbReference type="EMBL" id="CP021354">
    <property type="protein sequence ID" value="AWK74056.1"/>
    <property type="molecule type" value="Genomic_DNA"/>
</dbReference>
<feature type="region of interest" description="Disordered" evidence="12">
    <location>
        <begin position="106"/>
        <end position="148"/>
    </location>
</feature>
<evidence type="ECO:0000256" key="1">
    <source>
        <dbReference type="ARBA" id="ARBA00004496"/>
    </source>
</evidence>
<comment type="function">
    <text evidence="11">Acts as a transcriptional regulator. Probably redox-responsive. The apo- but not holo-form probably binds DNA.</text>
</comment>
<comment type="PTM">
    <text evidence="11">The Fe-S cluster can be nitrosylated by nitric oxide (NO).</text>
</comment>
<dbReference type="GO" id="GO:0003677">
    <property type="term" value="F:DNA binding"/>
    <property type="evidence" value="ECO:0007669"/>
    <property type="project" value="UniProtKB-UniRule"/>
</dbReference>
<evidence type="ECO:0000256" key="4">
    <source>
        <dbReference type="ARBA" id="ARBA00022723"/>
    </source>
</evidence>
<dbReference type="OrthoDB" id="4954884at2"/>
<dbReference type="GO" id="GO:0046872">
    <property type="term" value="F:metal ion binding"/>
    <property type="evidence" value="ECO:0007669"/>
    <property type="project" value="UniProtKB-KW"/>
</dbReference>
<evidence type="ECO:0000256" key="8">
    <source>
        <dbReference type="ARBA" id="ARBA00023125"/>
    </source>
</evidence>
<dbReference type="GO" id="GO:0047134">
    <property type="term" value="F:protein-disulfide reductase [NAD(P)H] activity"/>
    <property type="evidence" value="ECO:0007669"/>
    <property type="project" value="TreeGrafter"/>
</dbReference>
<feature type="compositionally biased region" description="Low complexity" evidence="12">
    <location>
        <begin position="124"/>
        <end position="148"/>
    </location>
</feature>
<dbReference type="InterPro" id="IPR003482">
    <property type="entry name" value="Whib"/>
</dbReference>
<dbReference type="KEGG" id="roz:CBI38_23380"/>
<keyword evidence="5 11" id="KW-0408">Iron</keyword>
<evidence type="ECO:0000256" key="7">
    <source>
        <dbReference type="ARBA" id="ARBA00023015"/>
    </source>
</evidence>
<evidence type="ECO:0000256" key="12">
    <source>
        <dbReference type="SAM" id="MobiDB-lite"/>
    </source>
</evidence>
<keyword evidence="15" id="KW-1185">Reference proteome</keyword>
<evidence type="ECO:0000256" key="10">
    <source>
        <dbReference type="ARBA" id="ARBA00023163"/>
    </source>
</evidence>
<comment type="PTM">
    <text evidence="11">Upon Fe-S cluster removal intramolecular disulfide bonds are formed.</text>
</comment>
<evidence type="ECO:0000256" key="9">
    <source>
        <dbReference type="ARBA" id="ARBA00023157"/>
    </source>
</evidence>
<evidence type="ECO:0000256" key="5">
    <source>
        <dbReference type="ARBA" id="ARBA00023004"/>
    </source>
</evidence>
<dbReference type="PROSITE" id="PS51674">
    <property type="entry name" value="4FE4S_WBL"/>
    <property type="match status" value="1"/>
</dbReference>
<protein>
    <recommendedName>
        <fullName evidence="11">Transcriptional regulator WhiB</fullName>
    </recommendedName>
</protein>
<evidence type="ECO:0000313" key="15">
    <source>
        <dbReference type="Proteomes" id="UP000245711"/>
    </source>
</evidence>
<keyword evidence="3 11" id="KW-0004">4Fe-4S</keyword>
<dbReference type="GO" id="GO:0045454">
    <property type="term" value="P:cell redox homeostasis"/>
    <property type="evidence" value="ECO:0007669"/>
    <property type="project" value="TreeGrafter"/>
</dbReference>
<feature type="binding site" evidence="11">
    <location>
        <position position="24"/>
    </location>
    <ligand>
        <name>[4Fe-4S] cluster</name>
        <dbReference type="ChEBI" id="CHEBI:49883"/>
    </ligand>
</feature>
<evidence type="ECO:0000313" key="14">
    <source>
        <dbReference type="EMBL" id="AWK74056.1"/>
    </source>
</evidence>
<accession>A0A2S2BZJ1</accession>
<dbReference type="PANTHER" id="PTHR38839">
    <property type="entry name" value="TRANSCRIPTIONAL REGULATOR WHID-RELATED"/>
    <property type="match status" value="1"/>
</dbReference>
<feature type="binding site" evidence="11">
    <location>
        <position position="54"/>
    </location>
    <ligand>
        <name>[4Fe-4S] cluster</name>
        <dbReference type="ChEBI" id="CHEBI:49883"/>
    </ligand>
</feature>
<comment type="similarity">
    <text evidence="2 11">Belongs to the WhiB family.</text>
</comment>
<dbReference type="GO" id="GO:0035731">
    <property type="term" value="F:dinitrosyl-iron complex binding"/>
    <property type="evidence" value="ECO:0007669"/>
    <property type="project" value="UniProtKB-UniRule"/>
</dbReference>
<name>A0A2S2BZJ1_9NOCA</name>
<keyword evidence="6 11" id="KW-0411">Iron-sulfur</keyword>
<dbReference type="Pfam" id="PF02467">
    <property type="entry name" value="Whib"/>
    <property type="match status" value="1"/>
</dbReference>
<dbReference type="HAMAP" id="MF_01479">
    <property type="entry name" value="WhiB"/>
    <property type="match status" value="1"/>
</dbReference>
<keyword evidence="8 11" id="KW-0238">DNA-binding</keyword>
<feature type="binding site" evidence="11">
    <location>
        <position position="63"/>
    </location>
    <ligand>
        <name>[4Fe-4S] cluster</name>
        <dbReference type="ChEBI" id="CHEBI:49883"/>
    </ligand>
</feature>
<proteinExistence type="inferred from homology"/>
<reference evidence="14 15" key="1">
    <citation type="submission" date="2017-05" db="EMBL/GenBank/DDBJ databases">
        <title>Isolation of Rhodococcus sp. S2-17 biodegrading of BP-3.</title>
        <authorList>
            <person name="Lee Y."/>
            <person name="Kim K.H."/>
            <person name="Chun B.H."/>
            <person name="Jung H.S."/>
            <person name="Jeon C.O."/>
        </authorList>
    </citation>
    <scope>NUCLEOTIDE SEQUENCE [LARGE SCALE GENOMIC DNA]</scope>
    <source>
        <strain evidence="14 15">S2-17</strain>
    </source>
</reference>
<evidence type="ECO:0000259" key="13">
    <source>
        <dbReference type="PROSITE" id="PS51674"/>
    </source>
</evidence>
<dbReference type="AlphaFoldDB" id="A0A2S2BZJ1"/>
<feature type="domain" description="4Fe-4S Wbl-type" evidence="13">
    <location>
        <begin position="23"/>
        <end position="87"/>
    </location>
</feature>
<keyword evidence="4 11" id="KW-0479">Metal-binding</keyword>
<dbReference type="GO" id="GO:0005737">
    <property type="term" value="C:cytoplasm"/>
    <property type="evidence" value="ECO:0007669"/>
    <property type="project" value="UniProtKB-SubCell"/>
</dbReference>
<dbReference type="GO" id="GO:0051539">
    <property type="term" value="F:4 iron, 4 sulfur cluster binding"/>
    <property type="evidence" value="ECO:0007669"/>
    <property type="project" value="UniProtKB-UniRule"/>
</dbReference>
<dbReference type="Proteomes" id="UP000245711">
    <property type="component" value="Chromosome"/>
</dbReference>
<evidence type="ECO:0000256" key="3">
    <source>
        <dbReference type="ARBA" id="ARBA00022485"/>
    </source>
</evidence>
<comment type="subcellular location">
    <subcellularLocation>
        <location evidence="1 11">Cytoplasm</location>
    </subcellularLocation>
</comment>
<evidence type="ECO:0000256" key="6">
    <source>
        <dbReference type="ARBA" id="ARBA00023014"/>
    </source>
</evidence>
<comment type="cofactor">
    <cofactor evidence="11">
        <name>[4Fe-4S] cluster</name>
        <dbReference type="ChEBI" id="CHEBI:49883"/>
    </cofactor>
    <text evidence="11">Binds 1 [4Fe-4S] cluster per subunit. Following nitrosylation of the [4Fe-4S] cluster binds 1 [4Fe-8(NO)] cluster per subunit.</text>
</comment>
<feature type="binding site" evidence="11">
    <location>
        <position position="57"/>
    </location>
    <ligand>
        <name>[4Fe-4S] cluster</name>
        <dbReference type="ChEBI" id="CHEBI:49883"/>
    </ligand>
</feature>
<sequence length="148" mass="16244">MSLHNVTTVAAPPQETDWHLQARCRSEGMEVFFSPCGESKPRRAERERAAKAICAACPVIDRCRDYALTTREPYGVWGGMSESDRRKSAEIGTELRVRSLHFLQCDRQEQPTKSTAPLIRSLHSTSMMSSTSTGASVGSAASPTAERA</sequence>
<organism evidence="14 15">
    <name type="scientific">Rhodococcus oxybenzonivorans</name>
    <dbReference type="NCBI Taxonomy" id="1990687"/>
    <lineage>
        <taxon>Bacteria</taxon>
        <taxon>Bacillati</taxon>
        <taxon>Actinomycetota</taxon>
        <taxon>Actinomycetes</taxon>
        <taxon>Mycobacteriales</taxon>
        <taxon>Nocardiaceae</taxon>
        <taxon>Rhodococcus</taxon>
    </lineage>
</organism>
<dbReference type="GO" id="GO:0045892">
    <property type="term" value="P:negative regulation of DNA-templated transcription"/>
    <property type="evidence" value="ECO:0007669"/>
    <property type="project" value="TreeGrafter"/>
</dbReference>